<protein>
    <submittedName>
        <fullName evidence="2">Type I restriction enzyme HsdR N-terminal domain-containing protein</fullName>
    </submittedName>
</protein>
<dbReference type="Pfam" id="PF13588">
    <property type="entry name" value="HSDR_N_2"/>
    <property type="match status" value="1"/>
</dbReference>
<dbReference type="EMBL" id="JASJOT010000033">
    <property type="protein sequence ID" value="MDJ1497563.1"/>
    <property type="molecule type" value="Genomic_DNA"/>
</dbReference>
<comment type="caution">
    <text evidence="2">The sequence shown here is derived from an EMBL/GenBank/DDBJ whole genome shotgun (WGS) entry which is preliminary data.</text>
</comment>
<reference evidence="2 4" key="1">
    <citation type="submission" date="2023-05" db="EMBL/GenBank/DDBJ databases">
        <authorList>
            <person name="Zhang X."/>
        </authorList>
    </citation>
    <scope>NUCLEOTIDE SEQUENCE</scope>
    <source>
        <strain evidence="3 4">DM2B3-1</strain>
        <strain evidence="2">YF14B1</strain>
    </source>
</reference>
<gene>
    <name evidence="2" type="ORF">QNI16_11040</name>
    <name evidence="3" type="ORF">QNI19_31780</name>
</gene>
<dbReference type="EMBL" id="JASJOS010000004">
    <property type="protein sequence ID" value="MDJ1481019.1"/>
    <property type="molecule type" value="Genomic_DNA"/>
</dbReference>
<evidence type="ECO:0000313" key="4">
    <source>
        <dbReference type="Proteomes" id="UP001228581"/>
    </source>
</evidence>
<evidence type="ECO:0000313" key="2">
    <source>
        <dbReference type="EMBL" id="MDJ1481019.1"/>
    </source>
</evidence>
<sequence>MLELNLPPYKHEVIRKKDKLYIFDILRKKYIYLTPEEWVRQHFVHLLLNQYSYPKALIKAESAVIYNQLPKRADLLVFDRNGKPFLLIECKDTLVPLDDLVLQQAARYNHIVQAPYVILVNGLEWFCYQANSESGPFLLLEDIPLFPD</sequence>
<proteinExistence type="predicted"/>
<dbReference type="Proteomes" id="UP001241110">
    <property type="component" value="Unassembled WGS sequence"/>
</dbReference>
<feature type="domain" description="Type I restriction enzyme R protein N-terminal" evidence="1">
    <location>
        <begin position="35"/>
        <end position="144"/>
    </location>
</feature>
<evidence type="ECO:0000259" key="1">
    <source>
        <dbReference type="Pfam" id="PF13588"/>
    </source>
</evidence>
<dbReference type="InterPro" id="IPR029464">
    <property type="entry name" value="HSDR_N"/>
</dbReference>
<dbReference type="Proteomes" id="UP001228581">
    <property type="component" value="Unassembled WGS sequence"/>
</dbReference>
<name>A0AAE3U5P8_9BACT</name>
<evidence type="ECO:0000313" key="5">
    <source>
        <dbReference type="Proteomes" id="UP001241110"/>
    </source>
</evidence>
<evidence type="ECO:0000313" key="3">
    <source>
        <dbReference type="EMBL" id="MDJ1497563.1"/>
    </source>
</evidence>
<organism evidence="2 5">
    <name type="scientific">Xanthocytophaga flava</name>
    <dbReference type="NCBI Taxonomy" id="3048013"/>
    <lineage>
        <taxon>Bacteria</taxon>
        <taxon>Pseudomonadati</taxon>
        <taxon>Bacteroidota</taxon>
        <taxon>Cytophagia</taxon>
        <taxon>Cytophagales</taxon>
        <taxon>Rhodocytophagaceae</taxon>
        <taxon>Xanthocytophaga</taxon>
    </lineage>
</organism>
<dbReference type="RefSeq" id="WP_313978272.1">
    <property type="nucleotide sequence ID" value="NZ_JASJOR010000009.1"/>
</dbReference>
<accession>A0AAE3U5P8</accession>
<dbReference type="Gene3D" id="3.90.1570.30">
    <property type="match status" value="1"/>
</dbReference>
<dbReference type="AlphaFoldDB" id="A0AAE3U5P8"/>
<keyword evidence="4" id="KW-1185">Reference proteome</keyword>